<evidence type="ECO:0000256" key="1">
    <source>
        <dbReference type="SAM" id="MobiDB-lite"/>
    </source>
</evidence>
<gene>
    <name evidence="3" type="ORF">EV702DRAFT_1051142</name>
</gene>
<keyword evidence="2" id="KW-1133">Transmembrane helix</keyword>
<feature type="region of interest" description="Disordered" evidence="1">
    <location>
        <begin position="285"/>
        <end position="317"/>
    </location>
</feature>
<organism evidence="3 4">
    <name type="scientific">Suillus placidus</name>
    <dbReference type="NCBI Taxonomy" id="48579"/>
    <lineage>
        <taxon>Eukaryota</taxon>
        <taxon>Fungi</taxon>
        <taxon>Dikarya</taxon>
        <taxon>Basidiomycota</taxon>
        <taxon>Agaricomycotina</taxon>
        <taxon>Agaricomycetes</taxon>
        <taxon>Agaricomycetidae</taxon>
        <taxon>Boletales</taxon>
        <taxon>Suillineae</taxon>
        <taxon>Suillaceae</taxon>
        <taxon>Suillus</taxon>
    </lineage>
</organism>
<accession>A0A9P7CVV3</accession>
<evidence type="ECO:0000313" key="3">
    <source>
        <dbReference type="EMBL" id="KAG1765076.1"/>
    </source>
</evidence>
<evidence type="ECO:0000313" key="4">
    <source>
        <dbReference type="Proteomes" id="UP000714275"/>
    </source>
</evidence>
<comment type="caution">
    <text evidence="3">The sequence shown here is derived from an EMBL/GenBank/DDBJ whole genome shotgun (WGS) entry which is preliminary data.</text>
</comment>
<dbReference type="AlphaFoldDB" id="A0A9P7CVV3"/>
<reference evidence="3" key="1">
    <citation type="journal article" date="2020" name="New Phytol.">
        <title>Comparative genomics reveals dynamic genome evolution in host specialist ectomycorrhizal fungi.</title>
        <authorList>
            <person name="Lofgren L.A."/>
            <person name="Nguyen N.H."/>
            <person name="Vilgalys R."/>
            <person name="Ruytinx J."/>
            <person name="Liao H.L."/>
            <person name="Branco S."/>
            <person name="Kuo A."/>
            <person name="LaButti K."/>
            <person name="Lipzen A."/>
            <person name="Andreopoulos W."/>
            <person name="Pangilinan J."/>
            <person name="Riley R."/>
            <person name="Hundley H."/>
            <person name="Na H."/>
            <person name="Barry K."/>
            <person name="Grigoriev I.V."/>
            <person name="Stajich J.E."/>
            <person name="Kennedy P.G."/>
        </authorList>
    </citation>
    <scope>NUCLEOTIDE SEQUENCE</scope>
    <source>
        <strain evidence="3">DOB743</strain>
    </source>
</reference>
<dbReference type="Proteomes" id="UP000714275">
    <property type="component" value="Unassembled WGS sequence"/>
</dbReference>
<keyword evidence="4" id="KW-1185">Reference proteome</keyword>
<protein>
    <submittedName>
        <fullName evidence="3">Uncharacterized protein</fullName>
    </submittedName>
</protein>
<dbReference type="OrthoDB" id="2676448at2759"/>
<feature type="transmembrane region" description="Helical" evidence="2">
    <location>
        <begin position="412"/>
        <end position="434"/>
    </location>
</feature>
<name>A0A9P7CVV3_9AGAM</name>
<proteinExistence type="predicted"/>
<sequence length="437" mass="48020">MPLERYNQLAPLQMPPGEVLKFSEVASYAWLGEFELLKHSWQEVLTKPWVSKANRKVAGKYFKIICAREEIDHLNIEIARLQKWVDDEDAHLFRTATSLSMSNPALASEVHRLHDKHQQVNNANANNGACCNIELTDSAVIDNLQNTTPIEVDEDDMLCDEAARLELFELVKWKSIVVTLEAQFIFQKHTVQLDTSSVPARILPGNGLDQPAVLITSSKVAGLQRYSNNWIAQLSFKLWTCWRKFLPLGSQRGFMKQASVTPSRSHGANTVSCGANTVSRGANTLSRSWGLNTGSGSRRGINTNSPSRGINTGSSSRARPVVNTHQQPMLNTPCSSPFARSLSSAASGTTNTKYNFDSDSMYVSDSSDSDISGTGAEVTSVWAQNQWWPLDSICSTAMLDVPPLALINMVKLIAPLIISATLPPAWAVAILVPLDQP</sequence>
<dbReference type="EMBL" id="JABBWD010000113">
    <property type="protein sequence ID" value="KAG1765076.1"/>
    <property type="molecule type" value="Genomic_DNA"/>
</dbReference>
<keyword evidence="2" id="KW-0812">Transmembrane</keyword>
<evidence type="ECO:0000256" key="2">
    <source>
        <dbReference type="SAM" id="Phobius"/>
    </source>
</evidence>
<keyword evidence="2" id="KW-0472">Membrane</keyword>